<sequence>MREVQLSPPASRADEDKRTVSHFIYLSFDGSIALFQAHQLTSACNLDVYTFPFDEQKCNITMVPSLFRENEVKLKNTKTFKNTNQDSRKHYLAGGEWKFQKVEIIEVTEIEAHEKYSTVIYQIFMKRRSILHELIVILPMFILFLLDMAISYAFASPAEKIAYKVTMILQVSFLSVMLIDKLPPTSDYPPVIAMFFIGIFAFMVLGILENACMEYFREQNLKLPSFKNFTRKFLRKEKIKAEDSVTDIGEEIDMENKPTREFPLVEHDNADSLVFLKQVTLELQQIRKHLALEEGKEVSGPALQDKYVRLEKCLCYTRLILSLGFIAFIVISKRPILSWSSESPALQLENAENWSSAFGNICFASQGETMLESKCLSLEAPSKNPDPRHNETRSITGKKVAEESRLTCRDCCKTSDPPKGRRAPHLQPPRELHRRKRLPEPKTDREQRAQS</sequence>
<reference evidence="9 10" key="1">
    <citation type="journal article" date="2013" name="Proc. Natl. Acad. Sci. U.S.A.">
        <title>The king cobra genome reveals dynamic gene evolution and adaptation in the snake venom system.</title>
        <authorList>
            <person name="Vonk F.J."/>
            <person name="Casewell N.R."/>
            <person name="Henkel C.V."/>
            <person name="Heimberg A.M."/>
            <person name="Jansen H.J."/>
            <person name="McCleary R.J."/>
            <person name="Kerkkamp H.M."/>
            <person name="Vos R.A."/>
            <person name="Guerreiro I."/>
            <person name="Calvete J.J."/>
            <person name="Wuster W."/>
            <person name="Woods A.E."/>
            <person name="Logan J.M."/>
            <person name="Harrison R.A."/>
            <person name="Castoe T.A."/>
            <person name="de Koning A.P."/>
            <person name="Pollock D.D."/>
            <person name="Yandell M."/>
            <person name="Calderon D."/>
            <person name="Renjifo C."/>
            <person name="Currier R.B."/>
            <person name="Salgado D."/>
            <person name="Pla D."/>
            <person name="Sanz L."/>
            <person name="Hyder A.S."/>
            <person name="Ribeiro J.M."/>
            <person name="Arntzen J.W."/>
            <person name="van den Thillart G.E."/>
            <person name="Boetzer M."/>
            <person name="Pirovano W."/>
            <person name="Dirks R.P."/>
            <person name="Spaink H.P."/>
            <person name="Duboule D."/>
            <person name="McGlinn E."/>
            <person name="Kini R.M."/>
            <person name="Richardson M.K."/>
        </authorList>
    </citation>
    <scope>NUCLEOTIDE SEQUENCE</scope>
    <source>
        <tissue evidence="9">Blood</tissue>
    </source>
</reference>
<dbReference type="Proteomes" id="UP000018936">
    <property type="component" value="Unassembled WGS sequence"/>
</dbReference>
<feature type="transmembrane region" description="Helical" evidence="6">
    <location>
        <begin position="161"/>
        <end position="179"/>
    </location>
</feature>
<dbReference type="PANTHER" id="PTHR18945">
    <property type="entry name" value="NEUROTRANSMITTER GATED ION CHANNEL"/>
    <property type="match status" value="1"/>
</dbReference>
<feature type="non-terminal residue" evidence="9">
    <location>
        <position position="1"/>
    </location>
</feature>
<dbReference type="GO" id="GO:0005230">
    <property type="term" value="F:extracellular ligand-gated monoatomic ion channel activity"/>
    <property type="evidence" value="ECO:0007669"/>
    <property type="project" value="InterPro"/>
</dbReference>
<dbReference type="Gene3D" id="1.20.58.390">
    <property type="entry name" value="Neurotransmitter-gated ion-channel transmembrane domain"/>
    <property type="match status" value="1"/>
</dbReference>
<comment type="caution">
    <text evidence="9">The sequence shown here is derived from an EMBL/GenBank/DDBJ whole genome shotgun (WGS) entry which is preliminary data.</text>
</comment>
<dbReference type="EMBL" id="AZIM01000080">
    <property type="protein sequence ID" value="ETE73528.1"/>
    <property type="molecule type" value="Genomic_DNA"/>
</dbReference>
<dbReference type="PROSITE" id="PS00236">
    <property type="entry name" value="NEUROTR_ION_CHANNEL"/>
    <property type="match status" value="1"/>
</dbReference>
<dbReference type="InterPro" id="IPR006029">
    <property type="entry name" value="Neurotrans-gated_channel_TM"/>
</dbReference>
<dbReference type="InterPro" id="IPR006201">
    <property type="entry name" value="Neur_channel"/>
</dbReference>
<evidence type="ECO:0000256" key="3">
    <source>
        <dbReference type="ARBA" id="ARBA00022989"/>
    </source>
</evidence>
<feature type="compositionally biased region" description="Basic and acidic residues" evidence="5">
    <location>
        <begin position="438"/>
        <end position="451"/>
    </location>
</feature>
<dbReference type="Gene3D" id="2.70.170.10">
    <property type="entry name" value="Neurotransmitter-gated ion-channel ligand-binding domain"/>
    <property type="match status" value="1"/>
</dbReference>
<dbReference type="AlphaFoldDB" id="V8PHP2"/>
<feature type="domain" description="Neurotransmitter-gated ion-channel ligand-binding" evidence="7">
    <location>
        <begin position="19"/>
        <end position="128"/>
    </location>
</feature>
<keyword evidence="10" id="KW-1185">Reference proteome</keyword>
<keyword evidence="3 6" id="KW-1133">Transmembrane helix</keyword>
<proteinExistence type="predicted"/>
<dbReference type="SUPFAM" id="SSF63712">
    <property type="entry name" value="Nicotinic receptor ligand binding domain-like"/>
    <property type="match status" value="1"/>
</dbReference>
<dbReference type="InterPro" id="IPR018000">
    <property type="entry name" value="Neurotransmitter_ion_chnl_CS"/>
</dbReference>
<dbReference type="InterPro" id="IPR006202">
    <property type="entry name" value="Neur_chan_lig-bd"/>
</dbReference>
<evidence type="ECO:0000313" key="9">
    <source>
        <dbReference type="EMBL" id="ETE73528.1"/>
    </source>
</evidence>
<organism evidence="9 10">
    <name type="scientific">Ophiophagus hannah</name>
    <name type="common">King cobra</name>
    <name type="synonym">Naja hannah</name>
    <dbReference type="NCBI Taxonomy" id="8665"/>
    <lineage>
        <taxon>Eukaryota</taxon>
        <taxon>Metazoa</taxon>
        <taxon>Chordata</taxon>
        <taxon>Craniata</taxon>
        <taxon>Vertebrata</taxon>
        <taxon>Euteleostomi</taxon>
        <taxon>Lepidosauria</taxon>
        <taxon>Squamata</taxon>
        <taxon>Bifurcata</taxon>
        <taxon>Unidentata</taxon>
        <taxon>Episquamata</taxon>
        <taxon>Toxicofera</taxon>
        <taxon>Serpentes</taxon>
        <taxon>Colubroidea</taxon>
        <taxon>Elapidae</taxon>
        <taxon>Elapinae</taxon>
        <taxon>Ophiophagus</taxon>
    </lineage>
</organism>
<feature type="transmembrane region" description="Helical" evidence="6">
    <location>
        <begin position="134"/>
        <end position="155"/>
    </location>
</feature>
<dbReference type="GO" id="GO:0004888">
    <property type="term" value="F:transmembrane signaling receptor activity"/>
    <property type="evidence" value="ECO:0007669"/>
    <property type="project" value="InterPro"/>
</dbReference>
<dbReference type="InterPro" id="IPR036719">
    <property type="entry name" value="Neuro-gated_channel_TM_sf"/>
</dbReference>
<keyword evidence="4 6" id="KW-0472">Membrane</keyword>
<evidence type="ECO:0000256" key="5">
    <source>
        <dbReference type="SAM" id="MobiDB-lite"/>
    </source>
</evidence>
<dbReference type="Pfam" id="PF02931">
    <property type="entry name" value="Neur_chan_LBD"/>
    <property type="match status" value="1"/>
</dbReference>
<dbReference type="GO" id="GO:0016020">
    <property type="term" value="C:membrane"/>
    <property type="evidence" value="ECO:0007669"/>
    <property type="project" value="UniProtKB-SubCell"/>
</dbReference>
<dbReference type="SUPFAM" id="SSF90112">
    <property type="entry name" value="Neurotransmitter-gated ion-channel transmembrane pore"/>
    <property type="match status" value="1"/>
</dbReference>
<evidence type="ECO:0000313" key="10">
    <source>
        <dbReference type="Proteomes" id="UP000018936"/>
    </source>
</evidence>
<dbReference type="InterPro" id="IPR036734">
    <property type="entry name" value="Neur_chan_lig-bd_sf"/>
</dbReference>
<evidence type="ECO:0000256" key="6">
    <source>
        <dbReference type="SAM" id="Phobius"/>
    </source>
</evidence>
<dbReference type="InterPro" id="IPR038050">
    <property type="entry name" value="Neuro_actylchol_rec"/>
</dbReference>
<accession>V8PHP2</accession>
<dbReference type="Pfam" id="PF02932">
    <property type="entry name" value="Neur_chan_memb"/>
    <property type="match status" value="1"/>
</dbReference>
<protein>
    <submittedName>
        <fullName evidence="9">Uncharacterized protein</fullName>
    </submittedName>
</protein>
<feature type="compositionally biased region" description="Basic and acidic residues" evidence="5">
    <location>
        <begin position="399"/>
        <end position="419"/>
    </location>
</feature>
<feature type="transmembrane region" description="Helical" evidence="6">
    <location>
        <begin position="191"/>
        <end position="208"/>
    </location>
</feature>
<feature type="region of interest" description="Disordered" evidence="5">
    <location>
        <begin position="378"/>
        <end position="451"/>
    </location>
</feature>
<name>V8PHP2_OPHHA</name>
<evidence type="ECO:0000256" key="2">
    <source>
        <dbReference type="ARBA" id="ARBA00022692"/>
    </source>
</evidence>
<dbReference type="OrthoDB" id="6097796at2759"/>
<evidence type="ECO:0000259" key="7">
    <source>
        <dbReference type="Pfam" id="PF02931"/>
    </source>
</evidence>
<gene>
    <name evidence="9" type="ORF">L345_00635</name>
</gene>
<feature type="domain" description="Neurotransmitter-gated ion-channel transmembrane" evidence="8">
    <location>
        <begin position="157"/>
        <end position="290"/>
    </location>
</feature>
<evidence type="ECO:0000256" key="4">
    <source>
        <dbReference type="ARBA" id="ARBA00023136"/>
    </source>
</evidence>
<evidence type="ECO:0000256" key="1">
    <source>
        <dbReference type="ARBA" id="ARBA00004141"/>
    </source>
</evidence>
<comment type="subcellular location">
    <subcellularLocation>
        <location evidence="1">Membrane</location>
        <topology evidence="1">Multi-pass membrane protein</topology>
    </subcellularLocation>
</comment>
<evidence type="ECO:0000259" key="8">
    <source>
        <dbReference type="Pfam" id="PF02932"/>
    </source>
</evidence>
<keyword evidence="2 6" id="KW-0812">Transmembrane</keyword>